<dbReference type="EMBL" id="CAJJDM010000109">
    <property type="protein sequence ID" value="CAD8098323.1"/>
    <property type="molecule type" value="Genomic_DNA"/>
</dbReference>
<dbReference type="SMART" id="SM00320">
    <property type="entry name" value="WD40"/>
    <property type="match status" value="4"/>
</dbReference>
<accession>A0A8S1P5P0</accession>
<dbReference type="GO" id="GO:0016226">
    <property type="term" value="P:iron-sulfur cluster assembly"/>
    <property type="evidence" value="ECO:0007669"/>
    <property type="project" value="TreeGrafter"/>
</dbReference>
<reference evidence="2" key="1">
    <citation type="submission" date="2021-01" db="EMBL/GenBank/DDBJ databases">
        <authorList>
            <consortium name="Genoscope - CEA"/>
            <person name="William W."/>
        </authorList>
    </citation>
    <scope>NUCLEOTIDE SEQUENCE</scope>
</reference>
<evidence type="ECO:0000256" key="1">
    <source>
        <dbReference type="PROSITE-ProRule" id="PRU00221"/>
    </source>
</evidence>
<proteinExistence type="predicted"/>
<feature type="repeat" description="WD" evidence="1">
    <location>
        <begin position="259"/>
        <end position="300"/>
    </location>
</feature>
<dbReference type="Pfam" id="PF00400">
    <property type="entry name" value="WD40"/>
    <property type="match status" value="3"/>
</dbReference>
<sequence>MLSFQSSGSSIIQKTMSKIEESFLEVGNEIETGFSRIDELIDSLLHIPFTCKTNSTESHIELPQINQINISEINYSSQIIESVTPLIKQIIKEEIEIVQKNLKINNQQKLCYEKEKMNQQKNIVKEVIDSQEFKIIQSNTISIEGGSEQKQLEQDQLMNDQQVEVKLIDDSNSQTSQCYAIVFDKNGSIMISTCINHIKIWNFDQGILKLTTSYQKHTDAVNCLVYSKQNNYFISGSRDKTIICWQQINQKEWICSQPYQKHDEWVNCLMLNKQEDQLISGGGDKKIIVWQVNFMKNELTFLYSLDKHGNSVKSLSFNQSESLMASCGYQEFIIWEKGIEDKWELKFNQSLLSICGYKILFTNDQQLLWVPLDKYINDLLVYEMENGVFKLNSNKTITLIRNHECEDKSNFPIIHNKDRSIILVRHKHEIYMIKELNDGTFKIIKSLKCQSEESSGTMTNNGQYFVFWEKKSAKYQSYEIIYK</sequence>
<dbReference type="PROSITE" id="PS50082">
    <property type="entry name" value="WD_REPEATS_2"/>
    <property type="match status" value="2"/>
</dbReference>
<evidence type="ECO:0000313" key="2">
    <source>
        <dbReference type="EMBL" id="CAD8098323.1"/>
    </source>
</evidence>
<evidence type="ECO:0000313" key="3">
    <source>
        <dbReference type="Proteomes" id="UP000688137"/>
    </source>
</evidence>
<dbReference type="AlphaFoldDB" id="A0A8S1P5P0"/>
<keyword evidence="3" id="KW-1185">Reference proteome</keyword>
<dbReference type="PANTHER" id="PTHR19920">
    <property type="entry name" value="WD40 PROTEIN CIAO1"/>
    <property type="match status" value="1"/>
</dbReference>
<dbReference type="PROSITE" id="PS50294">
    <property type="entry name" value="WD_REPEATS_REGION"/>
    <property type="match status" value="2"/>
</dbReference>
<organism evidence="2 3">
    <name type="scientific">Paramecium primaurelia</name>
    <dbReference type="NCBI Taxonomy" id="5886"/>
    <lineage>
        <taxon>Eukaryota</taxon>
        <taxon>Sar</taxon>
        <taxon>Alveolata</taxon>
        <taxon>Ciliophora</taxon>
        <taxon>Intramacronucleata</taxon>
        <taxon>Oligohymenophorea</taxon>
        <taxon>Peniculida</taxon>
        <taxon>Parameciidae</taxon>
        <taxon>Paramecium</taxon>
    </lineage>
</organism>
<dbReference type="Proteomes" id="UP000688137">
    <property type="component" value="Unassembled WGS sequence"/>
</dbReference>
<dbReference type="GO" id="GO:0097361">
    <property type="term" value="C:cytosolic [4Fe-4S] assembly targeting complex"/>
    <property type="evidence" value="ECO:0007669"/>
    <property type="project" value="TreeGrafter"/>
</dbReference>
<name>A0A8S1P5P0_PARPR</name>
<comment type="caution">
    <text evidence="2">The sequence shown here is derived from an EMBL/GenBank/DDBJ whole genome shotgun (WGS) entry which is preliminary data.</text>
</comment>
<gene>
    <name evidence="2" type="ORF">PPRIM_AZ9-3.1.T1060170</name>
</gene>
<protein>
    <submittedName>
        <fullName evidence="2">Uncharacterized protein</fullName>
    </submittedName>
</protein>
<feature type="repeat" description="WD" evidence="1">
    <location>
        <begin position="214"/>
        <end position="246"/>
    </location>
</feature>
<keyword evidence="1" id="KW-0853">WD repeat</keyword>
<dbReference type="PANTHER" id="PTHR19920:SF0">
    <property type="entry name" value="CYTOSOLIC IRON-SULFUR PROTEIN ASSEMBLY PROTEIN CIAO1-RELATED"/>
    <property type="match status" value="1"/>
</dbReference>
<dbReference type="InterPro" id="IPR001680">
    <property type="entry name" value="WD40_rpt"/>
</dbReference>